<dbReference type="Proteomes" id="UP000663844">
    <property type="component" value="Unassembled WGS sequence"/>
</dbReference>
<gene>
    <name evidence="2" type="ORF">OXD698_LOCUS46703</name>
</gene>
<proteinExistence type="predicted"/>
<evidence type="ECO:0000313" key="3">
    <source>
        <dbReference type="Proteomes" id="UP000663844"/>
    </source>
</evidence>
<organism evidence="2 3">
    <name type="scientific">Adineta steineri</name>
    <dbReference type="NCBI Taxonomy" id="433720"/>
    <lineage>
        <taxon>Eukaryota</taxon>
        <taxon>Metazoa</taxon>
        <taxon>Spiralia</taxon>
        <taxon>Gnathifera</taxon>
        <taxon>Rotifera</taxon>
        <taxon>Eurotatoria</taxon>
        <taxon>Bdelloidea</taxon>
        <taxon>Adinetida</taxon>
        <taxon>Adinetidae</taxon>
        <taxon>Adineta</taxon>
    </lineage>
</organism>
<dbReference type="SUPFAM" id="SSF52540">
    <property type="entry name" value="P-loop containing nucleoside triphosphate hydrolases"/>
    <property type="match status" value="1"/>
</dbReference>
<dbReference type="Gene3D" id="3.40.50.300">
    <property type="entry name" value="P-loop containing nucleotide triphosphate hydrolases"/>
    <property type="match status" value="1"/>
</dbReference>
<dbReference type="AlphaFoldDB" id="A0A820IP12"/>
<sequence length="42" mass="4828">VIIQGFRSYRDETIIEPFSPRYNIIVGRNGCGKSNFFFGKSL</sequence>
<dbReference type="InterPro" id="IPR003395">
    <property type="entry name" value="RecF/RecN/SMC_N"/>
</dbReference>
<comment type="caution">
    <text evidence="2">The sequence shown here is derived from an EMBL/GenBank/DDBJ whole genome shotgun (WGS) entry which is preliminary data.</text>
</comment>
<dbReference type="EMBL" id="CAJOAZ010017150">
    <property type="protein sequence ID" value="CAF4312325.1"/>
    <property type="molecule type" value="Genomic_DNA"/>
</dbReference>
<accession>A0A820IP12</accession>
<protein>
    <recommendedName>
        <fullName evidence="1">RecF/RecN/SMC N-terminal domain-containing protein</fullName>
    </recommendedName>
</protein>
<evidence type="ECO:0000259" key="1">
    <source>
        <dbReference type="Pfam" id="PF02463"/>
    </source>
</evidence>
<evidence type="ECO:0000313" key="2">
    <source>
        <dbReference type="EMBL" id="CAF4312325.1"/>
    </source>
</evidence>
<feature type="domain" description="RecF/RecN/SMC N-terminal" evidence="1">
    <location>
        <begin position="1"/>
        <end position="37"/>
    </location>
</feature>
<dbReference type="PANTHER" id="PTHR43977">
    <property type="entry name" value="STRUCTURAL MAINTENANCE OF CHROMOSOMES PROTEIN 3"/>
    <property type="match status" value="1"/>
</dbReference>
<feature type="non-terminal residue" evidence="2">
    <location>
        <position position="1"/>
    </location>
</feature>
<name>A0A820IP12_9BILA</name>
<dbReference type="Pfam" id="PF02463">
    <property type="entry name" value="SMC_N"/>
    <property type="match status" value="1"/>
</dbReference>
<dbReference type="InterPro" id="IPR027417">
    <property type="entry name" value="P-loop_NTPase"/>
</dbReference>
<reference evidence="2" key="1">
    <citation type="submission" date="2021-02" db="EMBL/GenBank/DDBJ databases">
        <authorList>
            <person name="Nowell W R."/>
        </authorList>
    </citation>
    <scope>NUCLEOTIDE SEQUENCE</scope>
</reference>